<dbReference type="AlphaFoldDB" id="A0A976FLQ2"/>
<proteinExistence type="predicted"/>
<evidence type="ECO:0000313" key="1">
    <source>
        <dbReference type="EMBL" id="TDH68814.1"/>
    </source>
</evidence>
<dbReference type="KEGG" id="blac:94345178"/>
<keyword evidence="2" id="KW-1185">Reference proteome</keyword>
<dbReference type="RefSeq" id="XP_067818313.1">
    <property type="nucleotide sequence ID" value="XM_067959507.1"/>
</dbReference>
<dbReference type="Proteomes" id="UP000294530">
    <property type="component" value="Unassembled WGS sequence"/>
</dbReference>
<dbReference type="EMBL" id="SHOA02000016">
    <property type="protein sequence ID" value="TDH68814.1"/>
    <property type="molecule type" value="Genomic_DNA"/>
</dbReference>
<dbReference type="GeneID" id="94345178"/>
<gene>
    <name evidence="1" type="ORF">CCR75_001404</name>
</gene>
<protein>
    <submittedName>
        <fullName evidence="1">Uncharacterized protein</fullName>
    </submittedName>
</protein>
<name>A0A976FLQ2_BRELC</name>
<comment type="caution">
    <text evidence="1">The sequence shown here is derived from an EMBL/GenBank/DDBJ whole genome shotgun (WGS) entry which is preliminary data.</text>
</comment>
<accession>A0A976FLQ2</accession>
<dbReference type="OrthoDB" id="127016at2759"/>
<sequence>MSRLLADFYSAVGSVSKVSTIHEDPKRIVVYLVDALRPSTFPSCRKVVEERRVSVSSLAAPSNGRIMKYETHIPAAPSATSHFNPYQMERILDELVASRSSAFWKVRNALRLQLKQLQPRTLRGPTERLGLEIPDHHSLNISDHHDHFSSVVKDFAEGKTLYETRTGKKGRPESSAGVAD</sequence>
<organism evidence="1 2">
    <name type="scientific">Bremia lactucae</name>
    <name type="common">Lettuce downy mildew</name>
    <dbReference type="NCBI Taxonomy" id="4779"/>
    <lineage>
        <taxon>Eukaryota</taxon>
        <taxon>Sar</taxon>
        <taxon>Stramenopiles</taxon>
        <taxon>Oomycota</taxon>
        <taxon>Peronosporomycetes</taxon>
        <taxon>Peronosporales</taxon>
        <taxon>Peronosporaceae</taxon>
        <taxon>Bremia</taxon>
    </lineage>
</organism>
<reference evidence="1 2" key="1">
    <citation type="journal article" date="2021" name="Genome Biol.">
        <title>AFLAP: assembly-free linkage analysis pipeline using k-mers from genome sequencing data.</title>
        <authorList>
            <person name="Fletcher K."/>
            <person name="Zhang L."/>
            <person name="Gil J."/>
            <person name="Han R."/>
            <person name="Cavanaugh K."/>
            <person name="Michelmore R."/>
        </authorList>
    </citation>
    <scope>NUCLEOTIDE SEQUENCE [LARGE SCALE GENOMIC DNA]</scope>
    <source>
        <strain evidence="1 2">SF5</strain>
    </source>
</reference>
<evidence type="ECO:0000313" key="2">
    <source>
        <dbReference type="Proteomes" id="UP000294530"/>
    </source>
</evidence>